<evidence type="ECO:0000313" key="2">
    <source>
        <dbReference type="EMBL" id="KAF2709543.1"/>
    </source>
</evidence>
<name>A0A6G1KA88_9PLEO</name>
<organism evidence="2 3">
    <name type="scientific">Pleomassaria siparia CBS 279.74</name>
    <dbReference type="NCBI Taxonomy" id="1314801"/>
    <lineage>
        <taxon>Eukaryota</taxon>
        <taxon>Fungi</taxon>
        <taxon>Dikarya</taxon>
        <taxon>Ascomycota</taxon>
        <taxon>Pezizomycotina</taxon>
        <taxon>Dothideomycetes</taxon>
        <taxon>Pleosporomycetidae</taxon>
        <taxon>Pleosporales</taxon>
        <taxon>Pleomassariaceae</taxon>
        <taxon>Pleomassaria</taxon>
    </lineage>
</organism>
<protein>
    <submittedName>
        <fullName evidence="2">Uncharacterized protein</fullName>
    </submittedName>
</protein>
<keyword evidence="1" id="KW-0472">Membrane</keyword>
<dbReference type="EMBL" id="MU005770">
    <property type="protein sequence ID" value="KAF2709543.1"/>
    <property type="molecule type" value="Genomic_DNA"/>
</dbReference>
<feature type="transmembrane region" description="Helical" evidence="1">
    <location>
        <begin position="20"/>
        <end position="39"/>
    </location>
</feature>
<gene>
    <name evidence="2" type="ORF">K504DRAFT_276801</name>
</gene>
<dbReference type="AlphaFoldDB" id="A0A6G1KA88"/>
<evidence type="ECO:0000256" key="1">
    <source>
        <dbReference type="SAM" id="Phobius"/>
    </source>
</evidence>
<keyword evidence="1" id="KW-1133">Transmembrane helix</keyword>
<evidence type="ECO:0000313" key="3">
    <source>
        <dbReference type="Proteomes" id="UP000799428"/>
    </source>
</evidence>
<proteinExistence type="predicted"/>
<dbReference type="Proteomes" id="UP000799428">
    <property type="component" value="Unassembled WGS sequence"/>
</dbReference>
<keyword evidence="1" id="KW-0812">Transmembrane</keyword>
<accession>A0A6G1KA88</accession>
<sequence length="76" mass="8786">MLCSVQFRDVGEYIHGKCAFNHSFFSALLCFALLCFALLTDRLTYIYIYNNNISTGKEKVGQVHDNVISFVIFIRR</sequence>
<reference evidence="2" key="1">
    <citation type="journal article" date="2020" name="Stud. Mycol.">
        <title>101 Dothideomycetes genomes: a test case for predicting lifestyles and emergence of pathogens.</title>
        <authorList>
            <person name="Haridas S."/>
            <person name="Albert R."/>
            <person name="Binder M."/>
            <person name="Bloem J."/>
            <person name="Labutti K."/>
            <person name="Salamov A."/>
            <person name="Andreopoulos B."/>
            <person name="Baker S."/>
            <person name="Barry K."/>
            <person name="Bills G."/>
            <person name="Bluhm B."/>
            <person name="Cannon C."/>
            <person name="Castanera R."/>
            <person name="Culley D."/>
            <person name="Daum C."/>
            <person name="Ezra D."/>
            <person name="Gonzalez J."/>
            <person name="Henrissat B."/>
            <person name="Kuo A."/>
            <person name="Liang C."/>
            <person name="Lipzen A."/>
            <person name="Lutzoni F."/>
            <person name="Magnuson J."/>
            <person name="Mondo S."/>
            <person name="Nolan M."/>
            <person name="Ohm R."/>
            <person name="Pangilinan J."/>
            <person name="Park H.-J."/>
            <person name="Ramirez L."/>
            <person name="Alfaro M."/>
            <person name="Sun H."/>
            <person name="Tritt A."/>
            <person name="Yoshinaga Y."/>
            <person name="Zwiers L.-H."/>
            <person name="Turgeon B."/>
            <person name="Goodwin S."/>
            <person name="Spatafora J."/>
            <person name="Crous P."/>
            <person name="Grigoriev I."/>
        </authorList>
    </citation>
    <scope>NUCLEOTIDE SEQUENCE</scope>
    <source>
        <strain evidence="2">CBS 279.74</strain>
    </source>
</reference>
<keyword evidence="3" id="KW-1185">Reference proteome</keyword>